<sequence length="672" mass="74396">MYATPETGDGWITALLDTDDVGFVVTARFAISTAFRDLVGDREADLVFAARSRLARMGINILPLGAPSFNSHHCDLQLHIAAAIHSYGIAPHLERIVVPGLRVGRLVFCPTDNRLGSSDIHRLIRENALQVPAGFSLDGNGYLILRPQRQIFRFQKPLTPEEVTAIATHADGKDLLNRLQIREAVDHIELLPKDGLVTACSMFLHRHYVVLRNLDDSLGFHLQATVLDPVSTRGTNVYLEFVNRTEQLIINPSVAASVHEAILLKPKPRYWHGHGIPTAPLSTATDSETSALSHLIGASGDIACKSLLAIFDRLEASPVTDRYSHRMMAVSREPRALLDGADPDQVWTQPREPRDPRGGTDLAAGLVAEGLDLHLRTEYGTRILADLPDGARATLLLGYFPNLIEHTEICAAALRQRVARIVFRRASFEHGPFLSSRDHGRLADYEGLGLEVFWCNESRGQVVRHVFRGLRGYFTTPDKVDRFRSCLIFAIYGSVKPLNDNAAHQIERLLGNLKNLFGSDIGILTGGGPGAMQQVTDAAHKLGLMVGSSFIETIDQELNQTAEFYQTFQARSRQARQRWFEIASFHLFLVGGVGTLEEVGLTLTDMKLGVIETSPVVFFDGSGGDFYWEGLRLQLAEMGRQGRVPARLLDHILMTTDPDAIPDFYKRTLRLG</sequence>
<dbReference type="Proteomes" id="UP000006062">
    <property type="component" value="Chromosome"/>
</dbReference>
<reference evidence="5 6" key="1">
    <citation type="submission" date="2012-06" db="EMBL/GenBank/DDBJ databases">
        <title>Complete sequence of Thiocystis violascens DSM 198.</title>
        <authorList>
            <consortium name="US DOE Joint Genome Institute"/>
            <person name="Lucas S."/>
            <person name="Han J."/>
            <person name="Lapidus A."/>
            <person name="Cheng J.-F."/>
            <person name="Goodwin L."/>
            <person name="Pitluck S."/>
            <person name="Peters L."/>
            <person name="Ovchinnikova G."/>
            <person name="Teshima H."/>
            <person name="Detter J.C."/>
            <person name="Han C."/>
            <person name="Tapia R."/>
            <person name="Land M."/>
            <person name="Hauser L."/>
            <person name="Kyrpides N."/>
            <person name="Ivanova N."/>
            <person name="Pagani I."/>
            <person name="Vogl K."/>
            <person name="Liu Z."/>
            <person name="Frigaard N.-U."/>
            <person name="Bryant D."/>
            <person name="Woyke T."/>
        </authorList>
    </citation>
    <scope>NUCLEOTIDE SEQUENCE [LARGE SCALE GENOMIC DNA]</scope>
    <source>
        <strain evidence="6">ATCC 17096 / DSM 198 / 6111</strain>
    </source>
</reference>
<evidence type="ECO:0000256" key="4">
    <source>
        <dbReference type="SAM" id="MobiDB-lite"/>
    </source>
</evidence>
<organism evidence="5 6">
    <name type="scientific">Thiocystis violascens (strain ATCC 17096 / DSM 198 / 6111)</name>
    <name type="common">Chromatium violascens</name>
    <dbReference type="NCBI Taxonomy" id="765911"/>
    <lineage>
        <taxon>Bacteria</taxon>
        <taxon>Pseudomonadati</taxon>
        <taxon>Pseudomonadota</taxon>
        <taxon>Gammaproteobacteria</taxon>
        <taxon>Chromatiales</taxon>
        <taxon>Chromatiaceae</taxon>
        <taxon>Thiocystis</taxon>
    </lineage>
</organism>
<dbReference type="OrthoDB" id="9801098at2"/>
<evidence type="ECO:0000256" key="3">
    <source>
        <dbReference type="ARBA" id="ARBA00031983"/>
    </source>
</evidence>
<dbReference type="InterPro" id="IPR031100">
    <property type="entry name" value="LOG_fam"/>
</dbReference>
<gene>
    <name evidence="5" type="ordered locus">Thivi_3901</name>
</gene>
<dbReference type="KEGG" id="tvi:Thivi_3901"/>
<evidence type="ECO:0000256" key="1">
    <source>
        <dbReference type="ARBA" id="ARBA00000274"/>
    </source>
</evidence>
<protein>
    <recommendedName>
        <fullName evidence="3">AMP nucleosidase</fullName>
        <ecNumber evidence="2">3.2.2.4</ecNumber>
    </recommendedName>
    <alternativeName>
        <fullName evidence="3">AMP nucleosidase</fullName>
    </alternativeName>
</protein>
<dbReference type="RefSeq" id="WP_014780127.1">
    <property type="nucleotide sequence ID" value="NC_018012.1"/>
</dbReference>
<name>I3YFH2_THIV6</name>
<evidence type="ECO:0000313" key="5">
    <source>
        <dbReference type="EMBL" id="AFL75740.1"/>
    </source>
</evidence>
<dbReference type="STRING" id="765911.Thivi_3901"/>
<proteinExistence type="predicted"/>
<dbReference type="EC" id="3.2.2.4" evidence="2"/>
<dbReference type="EMBL" id="CP003154">
    <property type="protein sequence ID" value="AFL75740.1"/>
    <property type="molecule type" value="Genomic_DNA"/>
</dbReference>
<dbReference type="eggNOG" id="COG1611">
    <property type="taxonomic scope" value="Bacteria"/>
</dbReference>
<keyword evidence="6" id="KW-1185">Reference proteome</keyword>
<feature type="region of interest" description="Disordered" evidence="4">
    <location>
        <begin position="340"/>
        <end position="359"/>
    </location>
</feature>
<dbReference type="Gene3D" id="3.40.50.450">
    <property type="match status" value="1"/>
</dbReference>
<dbReference type="HOGENOM" id="CLU_416656_0_0_6"/>
<comment type="catalytic activity">
    <reaction evidence="1">
        <text>AMP + H2O = D-ribose 5-phosphate + adenine</text>
        <dbReference type="Rhea" id="RHEA:20129"/>
        <dbReference type="ChEBI" id="CHEBI:15377"/>
        <dbReference type="ChEBI" id="CHEBI:16708"/>
        <dbReference type="ChEBI" id="CHEBI:78346"/>
        <dbReference type="ChEBI" id="CHEBI:456215"/>
        <dbReference type="EC" id="3.2.2.4"/>
    </reaction>
</comment>
<accession>I3YFH2</accession>
<dbReference type="Pfam" id="PF03641">
    <property type="entry name" value="Lysine_decarbox"/>
    <property type="match status" value="1"/>
</dbReference>
<dbReference type="GO" id="GO:0008714">
    <property type="term" value="F:AMP nucleosidase activity"/>
    <property type="evidence" value="ECO:0007669"/>
    <property type="project" value="UniProtKB-EC"/>
</dbReference>
<evidence type="ECO:0000256" key="2">
    <source>
        <dbReference type="ARBA" id="ARBA00011985"/>
    </source>
</evidence>
<dbReference type="AlphaFoldDB" id="I3YFH2"/>
<dbReference type="SUPFAM" id="SSF102405">
    <property type="entry name" value="MCP/YpsA-like"/>
    <property type="match status" value="1"/>
</dbReference>
<evidence type="ECO:0000313" key="6">
    <source>
        <dbReference type="Proteomes" id="UP000006062"/>
    </source>
</evidence>